<dbReference type="EMBL" id="JACASE010000018">
    <property type="protein sequence ID" value="KAF6395420.1"/>
    <property type="molecule type" value="Genomic_DNA"/>
</dbReference>
<proteinExistence type="predicted"/>
<evidence type="ECO:0000256" key="1">
    <source>
        <dbReference type="SAM" id="MobiDB-lite"/>
    </source>
</evidence>
<feature type="compositionally biased region" description="Low complexity" evidence="1">
    <location>
        <begin position="48"/>
        <end position="64"/>
    </location>
</feature>
<name>A0A7J8BAS0_ROUAE</name>
<accession>A0A7J8BAS0</accession>
<evidence type="ECO:0000313" key="3">
    <source>
        <dbReference type="Proteomes" id="UP000593571"/>
    </source>
</evidence>
<feature type="region of interest" description="Disordered" evidence="1">
    <location>
        <begin position="1"/>
        <end position="130"/>
    </location>
</feature>
<evidence type="ECO:0000313" key="2">
    <source>
        <dbReference type="EMBL" id="KAF6395420.1"/>
    </source>
</evidence>
<feature type="compositionally biased region" description="Low complexity" evidence="1">
    <location>
        <begin position="95"/>
        <end position="110"/>
    </location>
</feature>
<organism evidence="2 3">
    <name type="scientific">Rousettus aegyptiacus</name>
    <name type="common">Egyptian fruit bat</name>
    <name type="synonym">Pteropus aegyptiacus</name>
    <dbReference type="NCBI Taxonomy" id="9407"/>
    <lineage>
        <taxon>Eukaryota</taxon>
        <taxon>Metazoa</taxon>
        <taxon>Chordata</taxon>
        <taxon>Craniata</taxon>
        <taxon>Vertebrata</taxon>
        <taxon>Euteleostomi</taxon>
        <taxon>Mammalia</taxon>
        <taxon>Eutheria</taxon>
        <taxon>Laurasiatheria</taxon>
        <taxon>Chiroptera</taxon>
        <taxon>Yinpterochiroptera</taxon>
        <taxon>Pteropodoidea</taxon>
        <taxon>Pteropodidae</taxon>
        <taxon>Rousettinae</taxon>
        <taxon>Rousettus</taxon>
    </lineage>
</organism>
<keyword evidence="3" id="KW-1185">Reference proteome</keyword>
<dbReference type="AlphaFoldDB" id="A0A7J8BAS0"/>
<gene>
    <name evidence="2" type="ORF">HJG63_009976</name>
</gene>
<protein>
    <submittedName>
        <fullName evidence="2">Uncharacterized protein</fullName>
    </submittedName>
</protein>
<reference evidence="2 3" key="1">
    <citation type="journal article" date="2020" name="Nature">
        <title>Six reference-quality genomes reveal evolution of bat adaptations.</title>
        <authorList>
            <person name="Jebb D."/>
            <person name="Huang Z."/>
            <person name="Pippel M."/>
            <person name="Hughes G.M."/>
            <person name="Lavrichenko K."/>
            <person name="Devanna P."/>
            <person name="Winkler S."/>
            <person name="Jermiin L.S."/>
            <person name="Skirmuntt E.C."/>
            <person name="Katzourakis A."/>
            <person name="Burkitt-Gray L."/>
            <person name="Ray D.A."/>
            <person name="Sullivan K.A.M."/>
            <person name="Roscito J.G."/>
            <person name="Kirilenko B.M."/>
            <person name="Davalos L.M."/>
            <person name="Corthals A.P."/>
            <person name="Power M.L."/>
            <person name="Jones G."/>
            <person name="Ransome R.D."/>
            <person name="Dechmann D.K.N."/>
            <person name="Locatelli A.G."/>
            <person name="Puechmaille S.J."/>
            <person name="Fedrigo O."/>
            <person name="Jarvis E.D."/>
            <person name="Hiller M."/>
            <person name="Vernes S.C."/>
            <person name="Myers E.W."/>
            <person name="Teeling E.C."/>
        </authorList>
    </citation>
    <scope>NUCLEOTIDE SEQUENCE [LARGE SCALE GENOMIC DNA]</scope>
    <source>
        <strain evidence="2">MRouAeg1</strain>
        <tissue evidence="2">Muscle</tissue>
    </source>
</reference>
<comment type="caution">
    <text evidence="2">The sequence shown here is derived from an EMBL/GenBank/DDBJ whole genome shotgun (WGS) entry which is preliminary data.</text>
</comment>
<sequence>MFEGRAPQVPLWTQRPLHGGPGSWAQRPPVWALAGGASASLQDEGTDALPPQGAPLLGLGSAPGIQLRQGPDPSVPSGAAHGRPIGSLPVAKLEGASASGPGAGASSASGLRAGETAPRPRRPRPALGDKALCSQHAAPWMELSFYQANRPCLEQEPAACVSSPFSGGA</sequence>
<dbReference type="Proteomes" id="UP000593571">
    <property type="component" value="Unassembled WGS sequence"/>
</dbReference>